<proteinExistence type="predicted"/>
<organism evidence="1 2">
    <name type="scientific">Hyalomma asiaticum</name>
    <name type="common">Tick</name>
    <dbReference type="NCBI Taxonomy" id="266040"/>
    <lineage>
        <taxon>Eukaryota</taxon>
        <taxon>Metazoa</taxon>
        <taxon>Ecdysozoa</taxon>
        <taxon>Arthropoda</taxon>
        <taxon>Chelicerata</taxon>
        <taxon>Arachnida</taxon>
        <taxon>Acari</taxon>
        <taxon>Parasitiformes</taxon>
        <taxon>Ixodida</taxon>
        <taxon>Ixodoidea</taxon>
        <taxon>Ixodidae</taxon>
        <taxon>Hyalomminae</taxon>
        <taxon>Hyalomma</taxon>
    </lineage>
</organism>
<evidence type="ECO:0000313" key="2">
    <source>
        <dbReference type="Proteomes" id="UP000821845"/>
    </source>
</evidence>
<dbReference type="EMBL" id="CM023481">
    <property type="protein sequence ID" value="KAH6947739.1"/>
    <property type="molecule type" value="Genomic_DNA"/>
</dbReference>
<gene>
    <name evidence="1" type="ORF">HPB50_021111</name>
</gene>
<protein>
    <submittedName>
        <fullName evidence="1">Uncharacterized protein</fullName>
    </submittedName>
</protein>
<comment type="caution">
    <text evidence="1">The sequence shown here is derived from an EMBL/GenBank/DDBJ whole genome shotgun (WGS) entry which is preliminary data.</text>
</comment>
<reference evidence="1" key="1">
    <citation type="submission" date="2020-05" db="EMBL/GenBank/DDBJ databases">
        <title>Large-scale comparative analyses of tick genomes elucidate their genetic diversity and vector capacities.</title>
        <authorList>
            <person name="Jia N."/>
            <person name="Wang J."/>
            <person name="Shi W."/>
            <person name="Du L."/>
            <person name="Sun Y."/>
            <person name="Zhan W."/>
            <person name="Jiang J."/>
            <person name="Wang Q."/>
            <person name="Zhang B."/>
            <person name="Ji P."/>
            <person name="Sakyi L.B."/>
            <person name="Cui X."/>
            <person name="Yuan T."/>
            <person name="Jiang B."/>
            <person name="Yang W."/>
            <person name="Lam T.T.-Y."/>
            <person name="Chang Q."/>
            <person name="Ding S."/>
            <person name="Wang X."/>
            <person name="Zhu J."/>
            <person name="Ruan X."/>
            <person name="Zhao L."/>
            <person name="Wei J."/>
            <person name="Que T."/>
            <person name="Du C."/>
            <person name="Cheng J."/>
            <person name="Dai P."/>
            <person name="Han X."/>
            <person name="Huang E."/>
            <person name="Gao Y."/>
            <person name="Liu J."/>
            <person name="Shao H."/>
            <person name="Ye R."/>
            <person name="Li L."/>
            <person name="Wei W."/>
            <person name="Wang X."/>
            <person name="Wang C."/>
            <person name="Yang T."/>
            <person name="Huo Q."/>
            <person name="Li W."/>
            <person name="Guo W."/>
            <person name="Chen H."/>
            <person name="Zhou L."/>
            <person name="Ni X."/>
            <person name="Tian J."/>
            <person name="Zhou Y."/>
            <person name="Sheng Y."/>
            <person name="Liu T."/>
            <person name="Pan Y."/>
            <person name="Xia L."/>
            <person name="Li J."/>
            <person name="Zhao F."/>
            <person name="Cao W."/>
        </authorList>
    </citation>
    <scope>NUCLEOTIDE SEQUENCE</scope>
    <source>
        <strain evidence="1">Hyas-2018</strain>
    </source>
</reference>
<name>A0ACB7TS78_HYAAI</name>
<sequence>MREPLLNQTHRTASMGRKPRNTKSSALKAGRMPRLPAEHKKVIIRPNGGLNIATTPSPSIASAVIAAAGIKKEDAKEDILSLNAQQHIIITSSPSMEHTKKYVQIKHLITNNETYEVNTYVSAPEQTSKGVIRGIPLEFDETTESDIVNHRNPLALAARRLGNTPTIIITFDGMKVPRTVFYDLVIMCALYRKQIDICHQCGRLGHRMDVCPFPTNRLCRGCRTRNPGQDHKCEHMLQVQLMRGRLNSGQDL</sequence>
<dbReference type="Proteomes" id="UP000821845">
    <property type="component" value="Chromosome 1"/>
</dbReference>
<evidence type="ECO:0000313" key="1">
    <source>
        <dbReference type="EMBL" id="KAH6947739.1"/>
    </source>
</evidence>
<keyword evidence="2" id="KW-1185">Reference proteome</keyword>
<accession>A0ACB7TS78</accession>